<comment type="caution">
    <text evidence="3">The sequence shown here is derived from an EMBL/GenBank/DDBJ whole genome shotgun (WGS) entry which is preliminary data.</text>
</comment>
<feature type="transmembrane region" description="Helical" evidence="2">
    <location>
        <begin position="252"/>
        <end position="277"/>
    </location>
</feature>
<evidence type="ECO:0000256" key="2">
    <source>
        <dbReference type="SAM" id="Phobius"/>
    </source>
</evidence>
<feature type="transmembrane region" description="Helical" evidence="2">
    <location>
        <begin position="155"/>
        <end position="178"/>
    </location>
</feature>
<organism evidence="3 4">
    <name type="scientific">Natronococcus pandeyae</name>
    <dbReference type="NCBI Taxonomy" id="2055836"/>
    <lineage>
        <taxon>Archaea</taxon>
        <taxon>Methanobacteriati</taxon>
        <taxon>Methanobacteriota</taxon>
        <taxon>Stenosarchaea group</taxon>
        <taxon>Halobacteria</taxon>
        <taxon>Halobacteriales</taxon>
        <taxon>Natrialbaceae</taxon>
        <taxon>Natronococcus</taxon>
    </lineage>
</organism>
<keyword evidence="4" id="KW-1185">Reference proteome</keyword>
<dbReference type="EMBL" id="PHNJ01000018">
    <property type="protein sequence ID" value="TYL36404.1"/>
    <property type="molecule type" value="Genomic_DNA"/>
</dbReference>
<protein>
    <submittedName>
        <fullName evidence="3">Uncharacterized protein</fullName>
    </submittedName>
</protein>
<feature type="region of interest" description="Disordered" evidence="1">
    <location>
        <begin position="286"/>
        <end position="307"/>
    </location>
</feature>
<feature type="transmembrane region" description="Helical" evidence="2">
    <location>
        <begin position="52"/>
        <end position="75"/>
    </location>
</feature>
<accession>A0A8J8Q2A2</accession>
<keyword evidence="2" id="KW-1133">Transmembrane helix</keyword>
<feature type="transmembrane region" description="Helical" evidence="2">
    <location>
        <begin position="82"/>
        <end position="101"/>
    </location>
</feature>
<gene>
    <name evidence="3" type="ORF">CV102_22530</name>
</gene>
<keyword evidence="2" id="KW-0812">Transmembrane</keyword>
<dbReference type="AlphaFoldDB" id="A0A8J8Q2A2"/>
<proteinExistence type="predicted"/>
<evidence type="ECO:0000313" key="3">
    <source>
        <dbReference type="EMBL" id="TYL36404.1"/>
    </source>
</evidence>
<dbReference type="RefSeq" id="WP_148860240.1">
    <property type="nucleotide sequence ID" value="NZ_PHNJ01000018.1"/>
</dbReference>
<feature type="transmembrane region" description="Helical" evidence="2">
    <location>
        <begin position="207"/>
        <end position="231"/>
    </location>
</feature>
<evidence type="ECO:0000256" key="1">
    <source>
        <dbReference type="SAM" id="MobiDB-lite"/>
    </source>
</evidence>
<feature type="transmembrane region" description="Helical" evidence="2">
    <location>
        <begin position="21"/>
        <end position="40"/>
    </location>
</feature>
<evidence type="ECO:0000313" key="4">
    <source>
        <dbReference type="Proteomes" id="UP000766904"/>
    </source>
</evidence>
<sequence>MRSQLEARLDRQQIGLGATSGIVYAGVALGIGGVVVGSPVPSIRPATALPVVFGLLFGPSGAVGTAVGAAISGLIGVGFEPLLFFEFLATLTLGIMSYALWGRYGRLSSGEPPAMGAPAQLLEFSVVGITAAAVNAAILAWGLELLGAFPFFVTVVRTMGSASVAILLFGPPLLYALYPIVQSRGLTYHGTAVRSAQPTDGDGVTTVIIVAVVGCWLLVGTVLSVGAHAFGAIPTESLAKHVTERVAHERSWLLLFGWAGQVALGTVALFLVLRYAATLGLGFASRHGDAAPRRPDPASDRDDREPD</sequence>
<feature type="transmembrane region" description="Helical" evidence="2">
    <location>
        <begin position="121"/>
        <end position="143"/>
    </location>
</feature>
<keyword evidence="2" id="KW-0472">Membrane</keyword>
<dbReference type="OrthoDB" id="30974at2157"/>
<name>A0A8J8Q2A2_9EURY</name>
<reference evidence="3" key="1">
    <citation type="submission" date="2017-11" db="EMBL/GenBank/DDBJ databases">
        <authorList>
            <person name="Kajale S.C."/>
            <person name="Sharma A."/>
        </authorList>
    </citation>
    <scope>NUCLEOTIDE SEQUENCE</scope>
    <source>
        <strain evidence="3">LS1_42</strain>
    </source>
</reference>
<dbReference type="Proteomes" id="UP000766904">
    <property type="component" value="Unassembled WGS sequence"/>
</dbReference>